<dbReference type="SMART" id="SM00448">
    <property type="entry name" value="REC"/>
    <property type="match status" value="1"/>
</dbReference>
<dbReference type="Proteomes" id="UP000478183">
    <property type="component" value="Unassembled WGS sequence"/>
</dbReference>
<dbReference type="GO" id="GO:0032993">
    <property type="term" value="C:protein-DNA complex"/>
    <property type="evidence" value="ECO:0007669"/>
    <property type="project" value="TreeGrafter"/>
</dbReference>
<sequence>MRCLIVEDDPRIAADISQALEAAGFRAEGATDGESAWFLGGTEDYALIVLDLGLPQIDGLTVLKRWRSEGVDIPVLVLTARGSWNERVEGINAGADDYLPKPFRMEELVARARALVRRASGRVNPVQQIGRLALDTNHQSATVDGRALNLTALEFRLLSCLVMNASRVVPPGELLEQIYGDDDSRDVNAIEAVIARLRRKTGPGIIGTRRGFGYFLEQTTCD</sequence>
<dbReference type="Gene3D" id="3.40.50.2300">
    <property type="match status" value="1"/>
</dbReference>
<keyword evidence="2" id="KW-0902">Two-component regulatory system</keyword>
<feature type="DNA-binding region" description="OmpR/PhoB-type" evidence="7">
    <location>
        <begin position="124"/>
        <end position="218"/>
    </location>
</feature>
<dbReference type="AlphaFoldDB" id="A0A6L6JC71"/>
<evidence type="ECO:0000313" key="11">
    <source>
        <dbReference type="Proteomes" id="UP000478183"/>
    </source>
</evidence>
<evidence type="ECO:0000256" key="3">
    <source>
        <dbReference type="ARBA" id="ARBA00023015"/>
    </source>
</evidence>
<name>A0A6L6JC71_9RHOB</name>
<evidence type="ECO:0000259" key="8">
    <source>
        <dbReference type="PROSITE" id="PS50110"/>
    </source>
</evidence>
<proteinExistence type="predicted"/>
<dbReference type="GO" id="GO:0006355">
    <property type="term" value="P:regulation of DNA-templated transcription"/>
    <property type="evidence" value="ECO:0007669"/>
    <property type="project" value="InterPro"/>
</dbReference>
<keyword evidence="4 7" id="KW-0238">DNA-binding</keyword>
<dbReference type="GO" id="GO:0000976">
    <property type="term" value="F:transcription cis-regulatory region binding"/>
    <property type="evidence" value="ECO:0007669"/>
    <property type="project" value="TreeGrafter"/>
</dbReference>
<keyword evidence="3" id="KW-0805">Transcription regulation</keyword>
<dbReference type="PANTHER" id="PTHR48111:SF37">
    <property type="entry name" value="RESPONSE REGULATOR PROTEIN CARR"/>
    <property type="match status" value="1"/>
</dbReference>
<dbReference type="Gene3D" id="6.10.250.690">
    <property type="match status" value="1"/>
</dbReference>
<dbReference type="EMBL" id="WMIE01000020">
    <property type="protein sequence ID" value="MTH79793.1"/>
    <property type="molecule type" value="Genomic_DNA"/>
</dbReference>
<evidence type="ECO:0000256" key="1">
    <source>
        <dbReference type="ARBA" id="ARBA00022553"/>
    </source>
</evidence>
<dbReference type="InterPro" id="IPR036388">
    <property type="entry name" value="WH-like_DNA-bd_sf"/>
</dbReference>
<dbReference type="GO" id="GO:0000156">
    <property type="term" value="F:phosphorelay response regulator activity"/>
    <property type="evidence" value="ECO:0007669"/>
    <property type="project" value="TreeGrafter"/>
</dbReference>
<evidence type="ECO:0000256" key="4">
    <source>
        <dbReference type="ARBA" id="ARBA00023125"/>
    </source>
</evidence>
<dbReference type="InterPro" id="IPR016032">
    <property type="entry name" value="Sig_transdc_resp-reg_C-effctor"/>
</dbReference>
<dbReference type="InterPro" id="IPR001789">
    <property type="entry name" value="Sig_transdc_resp-reg_receiver"/>
</dbReference>
<feature type="modified residue" description="4-aspartylphosphate" evidence="6">
    <location>
        <position position="51"/>
    </location>
</feature>
<dbReference type="InterPro" id="IPR001867">
    <property type="entry name" value="OmpR/PhoB-type_DNA-bd"/>
</dbReference>
<dbReference type="Gene3D" id="1.10.10.10">
    <property type="entry name" value="Winged helix-like DNA-binding domain superfamily/Winged helix DNA-binding domain"/>
    <property type="match status" value="1"/>
</dbReference>
<dbReference type="CDD" id="cd00383">
    <property type="entry name" value="trans_reg_C"/>
    <property type="match status" value="1"/>
</dbReference>
<dbReference type="SMART" id="SM00862">
    <property type="entry name" value="Trans_reg_C"/>
    <property type="match status" value="1"/>
</dbReference>
<feature type="domain" description="OmpR/PhoB-type" evidence="9">
    <location>
        <begin position="124"/>
        <end position="218"/>
    </location>
</feature>
<dbReference type="PROSITE" id="PS51755">
    <property type="entry name" value="OMPR_PHOB"/>
    <property type="match status" value="1"/>
</dbReference>
<dbReference type="GO" id="GO:0005829">
    <property type="term" value="C:cytosol"/>
    <property type="evidence" value="ECO:0007669"/>
    <property type="project" value="TreeGrafter"/>
</dbReference>
<gene>
    <name evidence="10" type="ORF">GL286_18940</name>
</gene>
<keyword evidence="5" id="KW-0804">Transcription</keyword>
<keyword evidence="1 6" id="KW-0597">Phosphoprotein</keyword>
<organism evidence="10 11">
    <name type="scientific">Paracoccus aestuariivivens</name>
    <dbReference type="NCBI Taxonomy" id="1820333"/>
    <lineage>
        <taxon>Bacteria</taxon>
        <taxon>Pseudomonadati</taxon>
        <taxon>Pseudomonadota</taxon>
        <taxon>Alphaproteobacteria</taxon>
        <taxon>Rhodobacterales</taxon>
        <taxon>Paracoccaceae</taxon>
        <taxon>Paracoccus</taxon>
    </lineage>
</organism>
<evidence type="ECO:0000313" key="10">
    <source>
        <dbReference type="EMBL" id="MTH79793.1"/>
    </source>
</evidence>
<dbReference type="FunFam" id="3.40.50.2300:FF:000002">
    <property type="entry name" value="DNA-binding response regulator PhoP"/>
    <property type="match status" value="1"/>
</dbReference>
<keyword evidence="11" id="KW-1185">Reference proteome</keyword>
<dbReference type="Pfam" id="PF00072">
    <property type="entry name" value="Response_reg"/>
    <property type="match status" value="1"/>
</dbReference>
<dbReference type="SUPFAM" id="SSF46894">
    <property type="entry name" value="C-terminal effector domain of the bipartite response regulators"/>
    <property type="match status" value="1"/>
</dbReference>
<dbReference type="OrthoDB" id="9802426at2"/>
<evidence type="ECO:0000256" key="5">
    <source>
        <dbReference type="ARBA" id="ARBA00023163"/>
    </source>
</evidence>
<dbReference type="SUPFAM" id="SSF52172">
    <property type="entry name" value="CheY-like"/>
    <property type="match status" value="1"/>
</dbReference>
<evidence type="ECO:0000256" key="7">
    <source>
        <dbReference type="PROSITE-ProRule" id="PRU01091"/>
    </source>
</evidence>
<evidence type="ECO:0000256" key="2">
    <source>
        <dbReference type="ARBA" id="ARBA00023012"/>
    </source>
</evidence>
<dbReference type="InterPro" id="IPR011006">
    <property type="entry name" value="CheY-like_superfamily"/>
</dbReference>
<dbReference type="PANTHER" id="PTHR48111">
    <property type="entry name" value="REGULATOR OF RPOS"/>
    <property type="match status" value="1"/>
</dbReference>
<feature type="domain" description="Response regulatory" evidence="8">
    <location>
        <begin position="2"/>
        <end position="116"/>
    </location>
</feature>
<dbReference type="Pfam" id="PF00486">
    <property type="entry name" value="Trans_reg_C"/>
    <property type="match status" value="1"/>
</dbReference>
<dbReference type="PROSITE" id="PS50110">
    <property type="entry name" value="RESPONSE_REGULATORY"/>
    <property type="match status" value="1"/>
</dbReference>
<reference evidence="10 11" key="1">
    <citation type="submission" date="2019-11" db="EMBL/GenBank/DDBJ databases">
        <authorList>
            <person name="Dong K."/>
        </authorList>
    </citation>
    <scope>NUCLEOTIDE SEQUENCE [LARGE SCALE GENOMIC DNA]</scope>
    <source>
        <strain evidence="10 11">NBRC 111993</strain>
    </source>
</reference>
<evidence type="ECO:0000259" key="9">
    <source>
        <dbReference type="PROSITE" id="PS51755"/>
    </source>
</evidence>
<protein>
    <submittedName>
        <fullName evidence="10">Response regulator</fullName>
    </submittedName>
</protein>
<dbReference type="RefSeq" id="WP_155097142.1">
    <property type="nucleotide sequence ID" value="NZ_WMIE01000020.1"/>
</dbReference>
<evidence type="ECO:0000256" key="6">
    <source>
        <dbReference type="PROSITE-ProRule" id="PRU00169"/>
    </source>
</evidence>
<comment type="caution">
    <text evidence="10">The sequence shown here is derived from an EMBL/GenBank/DDBJ whole genome shotgun (WGS) entry which is preliminary data.</text>
</comment>
<accession>A0A6L6JC71</accession>
<dbReference type="InterPro" id="IPR039420">
    <property type="entry name" value="WalR-like"/>
</dbReference>